<organism evidence="1 2">
    <name type="scientific">Racocetra persica</name>
    <dbReference type="NCBI Taxonomy" id="160502"/>
    <lineage>
        <taxon>Eukaryota</taxon>
        <taxon>Fungi</taxon>
        <taxon>Fungi incertae sedis</taxon>
        <taxon>Mucoromycota</taxon>
        <taxon>Glomeromycotina</taxon>
        <taxon>Glomeromycetes</taxon>
        <taxon>Diversisporales</taxon>
        <taxon>Gigasporaceae</taxon>
        <taxon>Racocetra</taxon>
    </lineage>
</organism>
<name>A0ACA9R4M6_9GLOM</name>
<accession>A0ACA9R4M6</accession>
<protein>
    <submittedName>
        <fullName evidence="1">30188_t:CDS:1</fullName>
    </submittedName>
</protein>
<dbReference type="EMBL" id="CAJVQC010042945">
    <property type="protein sequence ID" value="CAG8776474.1"/>
    <property type="molecule type" value="Genomic_DNA"/>
</dbReference>
<proteinExistence type="predicted"/>
<dbReference type="Proteomes" id="UP000789920">
    <property type="component" value="Unassembled WGS sequence"/>
</dbReference>
<comment type="caution">
    <text evidence="1">The sequence shown here is derived from an EMBL/GenBank/DDBJ whole genome shotgun (WGS) entry which is preliminary data.</text>
</comment>
<evidence type="ECO:0000313" key="2">
    <source>
        <dbReference type="Proteomes" id="UP000789920"/>
    </source>
</evidence>
<keyword evidence="2" id="KW-1185">Reference proteome</keyword>
<sequence length="147" mass="16431">MSSNNDFKNEIDQLNESTVSSITVDRLDDVNHSTINAKQLTPRRSSTWPLVPPDLPNNNTSSARHSADSIMPASKHVRNLSLSQRINQSLNQKRESLKYAAKRISSIVTGSKEDIIIRKIPIIPERTDPLIDPKTNSPFISNSIRTS</sequence>
<gene>
    <name evidence="1" type="ORF">RPERSI_LOCUS17015</name>
</gene>
<reference evidence="1" key="1">
    <citation type="submission" date="2021-06" db="EMBL/GenBank/DDBJ databases">
        <authorList>
            <person name="Kallberg Y."/>
            <person name="Tangrot J."/>
            <person name="Rosling A."/>
        </authorList>
    </citation>
    <scope>NUCLEOTIDE SEQUENCE</scope>
    <source>
        <strain evidence="1">MA461A</strain>
    </source>
</reference>
<evidence type="ECO:0000313" key="1">
    <source>
        <dbReference type="EMBL" id="CAG8776474.1"/>
    </source>
</evidence>
<feature type="non-terminal residue" evidence="1">
    <location>
        <position position="147"/>
    </location>
</feature>